<dbReference type="RefSeq" id="XP_040778127.1">
    <property type="nucleotide sequence ID" value="XM_040920312.1"/>
</dbReference>
<dbReference type="GeneID" id="63837441"/>
<comment type="caution">
    <text evidence="8">The sequence shown here is derived from an EMBL/GenBank/DDBJ whole genome shotgun (WGS) entry which is preliminary data.</text>
</comment>
<evidence type="ECO:0000256" key="6">
    <source>
        <dbReference type="SAM" id="Phobius"/>
    </source>
</evidence>
<name>A0A9P5CRD5_CRYP1</name>
<dbReference type="GO" id="GO:0016020">
    <property type="term" value="C:membrane"/>
    <property type="evidence" value="ECO:0007669"/>
    <property type="project" value="UniProtKB-SubCell"/>
</dbReference>
<dbReference type="PANTHER" id="PTHR33048">
    <property type="entry name" value="PTH11-LIKE INTEGRAL MEMBRANE PROTEIN (AFU_ORTHOLOGUE AFUA_5G11245)"/>
    <property type="match status" value="1"/>
</dbReference>
<keyword evidence="3 6" id="KW-1133">Transmembrane helix</keyword>
<dbReference type="Pfam" id="PF20684">
    <property type="entry name" value="Fung_rhodopsin"/>
    <property type="match status" value="1"/>
</dbReference>
<feature type="transmembrane region" description="Helical" evidence="6">
    <location>
        <begin position="6"/>
        <end position="30"/>
    </location>
</feature>
<gene>
    <name evidence="8" type="ORF">M406DRAFT_328261</name>
</gene>
<dbReference type="InterPro" id="IPR052337">
    <property type="entry name" value="SAT4-like"/>
</dbReference>
<evidence type="ECO:0000259" key="7">
    <source>
        <dbReference type="Pfam" id="PF20684"/>
    </source>
</evidence>
<evidence type="ECO:0000256" key="3">
    <source>
        <dbReference type="ARBA" id="ARBA00022989"/>
    </source>
</evidence>
<keyword evidence="9" id="KW-1185">Reference proteome</keyword>
<evidence type="ECO:0000256" key="2">
    <source>
        <dbReference type="ARBA" id="ARBA00022692"/>
    </source>
</evidence>
<keyword evidence="4 6" id="KW-0472">Membrane</keyword>
<feature type="transmembrane region" description="Helical" evidence="6">
    <location>
        <begin position="42"/>
        <end position="64"/>
    </location>
</feature>
<reference evidence="8" key="1">
    <citation type="journal article" date="2020" name="Phytopathology">
        <title>Genome sequence of the chestnut blight fungus Cryphonectria parasitica EP155: A fundamental resource for an archetypical invasive plant pathogen.</title>
        <authorList>
            <person name="Crouch J.A."/>
            <person name="Dawe A."/>
            <person name="Aerts A."/>
            <person name="Barry K."/>
            <person name="Churchill A.C.L."/>
            <person name="Grimwood J."/>
            <person name="Hillman B."/>
            <person name="Milgroom M.G."/>
            <person name="Pangilinan J."/>
            <person name="Smith M."/>
            <person name="Salamov A."/>
            <person name="Schmutz J."/>
            <person name="Yadav J."/>
            <person name="Grigoriev I.V."/>
            <person name="Nuss D."/>
        </authorList>
    </citation>
    <scope>NUCLEOTIDE SEQUENCE</scope>
    <source>
        <strain evidence="8">EP155</strain>
    </source>
</reference>
<protein>
    <recommendedName>
        <fullName evidence="7">Rhodopsin domain-containing protein</fullName>
    </recommendedName>
</protein>
<sequence>MAGLKIFWVSGFFFGPNQLCAKMSILFLYHRIFGKNAAYARWTLFLGLVQIACTIVEVLVNTFQCAPVRKFWDLKEKDGHCIDTGVYLVTMESVNSTVDFAMAILAMYMLRDLQMSLRAKIRGWNRWPRKRSVQSVFKGMVNRRRKYERWPKNPLQDQNHWYAFGGLDKLGDYPKGNKGSCAGQLAFEDLRSLHHRW</sequence>
<comment type="similarity">
    <text evidence="5">Belongs to the SAT4 family.</text>
</comment>
<evidence type="ECO:0000256" key="4">
    <source>
        <dbReference type="ARBA" id="ARBA00023136"/>
    </source>
</evidence>
<dbReference type="Proteomes" id="UP000803844">
    <property type="component" value="Unassembled WGS sequence"/>
</dbReference>
<accession>A0A9P5CRD5</accession>
<evidence type="ECO:0000313" key="9">
    <source>
        <dbReference type="Proteomes" id="UP000803844"/>
    </source>
</evidence>
<comment type="subcellular location">
    <subcellularLocation>
        <location evidence="1">Membrane</location>
        <topology evidence="1">Multi-pass membrane protein</topology>
    </subcellularLocation>
</comment>
<organism evidence="8 9">
    <name type="scientific">Cryphonectria parasitica (strain ATCC 38755 / EP155)</name>
    <dbReference type="NCBI Taxonomy" id="660469"/>
    <lineage>
        <taxon>Eukaryota</taxon>
        <taxon>Fungi</taxon>
        <taxon>Dikarya</taxon>
        <taxon>Ascomycota</taxon>
        <taxon>Pezizomycotina</taxon>
        <taxon>Sordariomycetes</taxon>
        <taxon>Sordariomycetidae</taxon>
        <taxon>Diaporthales</taxon>
        <taxon>Cryphonectriaceae</taxon>
        <taxon>Cryphonectria-Endothia species complex</taxon>
        <taxon>Cryphonectria</taxon>
    </lineage>
</organism>
<dbReference type="PANTHER" id="PTHR33048:SF47">
    <property type="entry name" value="INTEGRAL MEMBRANE PROTEIN-RELATED"/>
    <property type="match status" value="1"/>
</dbReference>
<dbReference type="OrthoDB" id="444631at2759"/>
<dbReference type="InterPro" id="IPR049326">
    <property type="entry name" value="Rhodopsin_dom_fungi"/>
</dbReference>
<evidence type="ECO:0000313" key="8">
    <source>
        <dbReference type="EMBL" id="KAF3767166.1"/>
    </source>
</evidence>
<proteinExistence type="inferred from homology"/>
<evidence type="ECO:0000256" key="5">
    <source>
        <dbReference type="ARBA" id="ARBA00038359"/>
    </source>
</evidence>
<feature type="domain" description="Rhodopsin" evidence="7">
    <location>
        <begin position="6"/>
        <end position="121"/>
    </location>
</feature>
<keyword evidence="2 6" id="KW-0812">Transmembrane</keyword>
<evidence type="ECO:0000256" key="1">
    <source>
        <dbReference type="ARBA" id="ARBA00004141"/>
    </source>
</evidence>
<dbReference type="EMBL" id="MU032346">
    <property type="protein sequence ID" value="KAF3767166.1"/>
    <property type="molecule type" value="Genomic_DNA"/>
</dbReference>
<dbReference type="AlphaFoldDB" id="A0A9P5CRD5"/>